<evidence type="ECO:0000313" key="2">
    <source>
        <dbReference type="Proteomes" id="UP000183832"/>
    </source>
</evidence>
<reference evidence="1 2" key="1">
    <citation type="submission" date="2015-04" db="EMBL/GenBank/DDBJ databases">
        <authorList>
            <person name="Syromyatnikov M.Y."/>
            <person name="Popov V.N."/>
        </authorList>
    </citation>
    <scope>NUCLEOTIDE SEQUENCE [LARGE SCALE GENOMIC DNA]</scope>
</reference>
<keyword evidence="2" id="KW-1185">Reference proteome</keyword>
<dbReference type="AlphaFoldDB" id="A0A1J1J2I1"/>
<sequence>MLLSSHFISSSIVCSPLEYYFTNSRHNHRHHHQLASNSGWSFKYNRDEKSSLNKHCVWSQHDKPVCSSCCWLLAYGEEKPFNFIHED</sequence>
<proteinExistence type="predicted"/>
<name>A0A1J1J2I1_9DIPT</name>
<evidence type="ECO:0000313" key="1">
    <source>
        <dbReference type="EMBL" id="CRL06739.1"/>
    </source>
</evidence>
<dbReference type="EMBL" id="CVRI01000067">
    <property type="protein sequence ID" value="CRL06739.1"/>
    <property type="molecule type" value="Genomic_DNA"/>
</dbReference>
<accession>A0A1J1J2I1</accession>
<organism evidence="1 2">
    <name type="scientific">Clunio marinus</name>
    <dbReference type="NCBI Taxonomy" id="568069"/>
    <lineage>
        <taxon>Eukaryota</taxon>
        <taxon>Metazoa</taxon>
        <taxon>Ecdysozoa</taxon>
        <taxon>Arthropoda</taxon>
        <taxon>Hexapoda</taxon>
        <taxon>Insecta</taxon>
        <taxon>Pterygota</taxon>
        <taxon>Neoptera</taxon>
        <taxon>Endopterygota</taxon>
        <taxon>Diptera</taxon>
        <taxon>Nematocera</taxon>
        <taxon>Chironomoidea</taxon>
        <taxon>Chironomidae</taxon>
        <taxon>Clunio</taxon>
    </lineage>
</organism>
<protein>
    <submittedName>
        <fullName evidence="1">CLUMA_CG019858, isoform A</fullName>
    </submittedName>
</protein>
<gene>
    <name evidence="1" type="ORF">CLUMA_CG019858</name>
</gene>
<dbReference type="Proteomes" id="UP000183832">
    <property type="component" value="Unassembled WGS sequence"/>
</dbReference>